<dbReference type="Proteomes" id="UP000198618">
    <property type="component" value="Unassembled WGS sequence"/>
</dbReference>
<feature type="transmembrane region" description="Helical" evidence="1">
    <location>
        <begin position="166"/>
        <end position="186"/>
    </location>
</feature>
<name>A0A1H9XZF8_9BACI</name>
<dbReference type="RefSeq" id="WP_090865582.1">
    <property type="nucleotide sequence ID" value="NZ_FOHE01000001.1"/>
</dbReference>
<feature type="transmembrane region" description="Helical" evidence="1">
    <location>
        <begin position="349"/>
        <end position="370"/>
    </location>
</feature>
<feature type="transmembrane region" description="Helical" evidence="1">
    <location>
        <begin position="322"/>
        <end position="343"/>
    </location>
</feature>
<keyword evidence="1" id="KW-1133">Transmembrane helix</keyword>
<evidence type="ECO:0000256" key="1">
    <source>
        <dbReference type="SAM" id="Phobius"/>
    </source>
</evidence>
<organism evidence="2 3">
    <name type="scientific">Oceanobacillus limi</name>
    <dbReference type="NCBI Taxonomy" id="930131"/>
    <lineage>
        <taxon>Bacteria</taxon>
        <taxon>Bacillati</taxon>
        <taxon>Bacillota</taxon>
        <taxon>Bacilli</taxon>
        <taxon>Bacillales</taxon>
        <taxon>Bacillaceae</taxon>
        <taxon>Oceanobacillus</taxon>
    </lineage>
</organism>
<protein>
    <submittedName>
        <fullName evidence="2">Uncharacterized protein</fullName>
    </submittedName>
</protein>
<reference evidence="2 3" key="1">
    <citation type="submission" date="2016-10" db="EMBL/GenBank/DDBJ databases">
        <authorList>
            <person name="de Groot N.N."/>
        </authorList>
    </citation>
    <scope>NUCLEOTIDE SEQUENCE [LARGE SCALE GENOMIC DNA]</scope>
    <source>
        <strain evidence="2 3">IBRC-M 10780</strain>
    </source>
</reference>
<dbReference type="OrthoDB" id="1681403at2"/>
<gene>
    <name evidence="2" type="ORF">SAMN05216389_10133</name>
</gene>
<keyword evidence="3" id="KW-1185">Reference proteome</keyword>
<accession>A0A1H9XZF8</accession>
<dbReference type="STRING" id="930131.SAMN05216389_10133"/>
<sequence length="422" mass="48054">MPHQKFQSSTIVPRYAKGAISTFGTNSFYPRIPWVAAWWSFTFPGFGHIYLGRYLPGFVLIIWELVVNTQANLNMGIALSMLGRFEEAKTIINEEWVLLYIAVYIFSIWDSYRSAVEISKSHVLSEVEDAPVVPSNVSAVDIVMMDKRKPWLAAVWSTLSPGLGQLYSGHTIAGTFILAWWISVTYKAKTIGTWFQSSIGNFSSATDLADWQWFLFLPSMYAFAIYQAYTAVIENNTLYDIEQIRYLRVRDEKLAQQRQNNLENDTVQIFATFEHSPFVEMAIHDMETIGVQSKDIVALPFENLESQTYVIDTIHRVDGRSVLDGAMVSGTIFMLLGTIYGFVLHWGPVIWGLIGLVVGFFLGLIIELAFHKKKIKLFANRKDEVFMQITCHTSMEERLINVLKARKANSYVVMPQRVVSDT</sequence>
<proteinExistence type="predicted"/>
<keyword evidence="1" id="KW-0812">Transmembrane</keyword>
<dbReference type="AlphaFoldDB" id="A0A1H9XZF8"/>
<dbReference type="EMBL" id="FOHE01000001">
    <property type="protein sequence ID" value="SES61776.1"/>
    <property type="molecule type" value="Genomic_DNA"/>
</dbReference>
<evidence type="ECO:0000313" key="2">
    <source>
        <dbReference type="EMBL" id="SES61776.1"/>
    </source>
</evidence>
<keyword evidence="1" id="KW-0472">Membrane</keyword>
<evidence type="ECO:0000313" key="3">
    <source>
        <dbReference type="Proteomes" id="UP000198618"/>
    </source>
</evidence>